<protein>
    <submittedName>
        <fullName evidence="5">GntR family transcriptional regulator</fullName>
    </submittedName>
</protein>
<dbReference type="Gene3D" id="1.10.10.10">
    <property type="entry name" value="Winged helix-like DNA-binding domain superfamily/Winged helix DNA-binding domain"/>
    <property type="match status" value="1"/>
</dbReference>
<organism evidence="5 6">
    <name type="scientific">Kribbella solani</name>
    <dbReference type="NCBI Taxonomy" id="236067"/>
    <lineage>
        <taxon>Bacteria</taxon>
        <taxon>Bacillati</taxon>
        <taxon>Actinomycetota</taxon>
        <taxon>Actinomycetes</taxon>
        <taxon>Propionibacteriales</taxon>
        <taxon>Kribbellaceae</taxon>
        <taxon>Kribbella</taxon>
    </lineage>
</organism>
<dbReference type="SUPFAM" id="SSF46785">
    <property type="entry name" value="Winged helix' DNA-binding domain"/>
    <property type="match status" value="1"/>
</dbReference>
<dbReference type="Pfam" id="PF07702">
    <property type="entry name" value="UTRA"/>
    <property type="match status" value="1"/>
</dbReference>
<dbReference type="Proteomes" id="UP000558997">
    <property type="component" value="Unassembled WGS sequence"/>
</dbReference>
<evidence type="ECO:0000256" key="1">
    <source>
        <dbReference type="ARBA" id="ARBA00023015"/>
    </source>
</evidence>
<keyword evidence="2" id="KW-0238">DNA-binding</keyword>
<dbReference type="InterPro" id="IPR036390">
    <property type="entry name" value="WH_DNA-bd_sf"/>
</dbReference>
<evidence type="ECO:0000256" key="3">
    <source>
        <dbReference type="ARBA" id="ARBA00023163"/>
    </source>
</evidence>
<dbReference type="GO" id="GO:0045892">
    <property type="term" value="P:negative regulation of DNA-templated transcription"/>
    <property type="evidence" value="ECO:0007669"/>
    <property type="project" value="TreeGrafter"/>
</dbReference>
<comment type="caution">
    <text evidence="5">The sequence shown here is derived from an EMBL/GenBank/DDBJ whole genome shotgun (WGS) entry which is preliminary data.</text>
</comment>
<feature type="domain" description="HTH gntR-type" evidence="4">
    <location>
        <begin position="10"/>
        <end position="76"/>
    </location>
</feature>
<name>A0A841DMR5_9ACTN</name>
<dbReference type="InterPro" id="IPR036388">
    <property type="entry name" value="WH-like_DNA-bd_sf"/>
</dbReference>
<keyword evidence="3" id="KW-0804">Transcription</keyword>
<reference evidence="5 6" key="1">
    <citation type="submission" date="2020-08" db="EMBL/GenBank/DDBJ databases">
        <title>Sequencing the genomes of 1000 actinobacteria strains.</title>
        <authorList>
            <person name="Klenk H.-P."/>
        </authorList>
    </citation>
    <scope>NUCLEOTIDE SEQUENCE [LARGE SCALE GENOMIC DNA]</scope>
    <source>
        <strain evidence="5 6">DSM 17294</strain>
    </source>
</reference>
<sequence length="239" mass="25623">MSEQNAARPAPKHQQVRDSLAAEIRRLEPHSALASERDLATTHGVSRATIRIALDALSDAGVVYRVQGAGTFAAGPAISKTLSLSSFTEDMEVRGWTASSRLLAADQVPAGGKIADDLGIAAEDEVIRVSRIRLADGTPICMETVHLAADGVPGLLDHDLSTSLYGILEAEYGLRVVRAEQVVRSVVMDVGEAALLGQPPGSAALRVHRIGLDQRDRPIESTTSMYRGDMYDLRFAVQR</sequence>
<proteinExistence type="predicted"/>
<dbReference type="InterPro" id="IPR050679">
    <property type="entry name" value="Bact_HTH_transcr_reg"/>
</dbReference>
<accession>A0A841DMR5</accession>
<dbReference type="Gene3D" id="3.40.1410.10">
    <property type="entry name" value="Chorismate lyase-like"/>
    <property type="match status" value="1"/>
</dbReference>
<dbReference type="InterPro" id="IPR028978">
    <property type="entry name" value="Chorismate_lyase_/UTRA_dom_sf"/>
</dbReference>
<dbReference type="PANTHER" id="PTHR44846">
    <property type="entry name" value="MANNOSYL-D-GLYCERATE TRANSPORT/METABOLISM SYSTEM REPRESSOR MNGR-RELATED"/>
    <property type="match status" value="1"/>
</dbReference>
<gene>
    <name evidence="5" type="ORF">HDA44_001291</name>
</gene>
<dbReference type="Pfam" id="PF00392">
    <property type="entry name" value="GntR"/>
    <property type="match status" value="1"/>
</dbReference>
<dbReference type="GO" id="GO:0003700">
    <property type="term" value="F:DNA-binding transcription factor activity"/>
    <property type="evidence" value="ECO:0007669"/>
    <property type="project" value="InterPro"/>
</dbReference>
<dbReference type="EMBL" id="JACHNF010000001">
    <property type="protein sequence ID" value="MBB5977950.1"/>
    <property type="molecule type" value="Genomic_DNA"/>
</dbReference>
<dbReference type="PANTHER" id="PTHR44846:SF1">
    <property type="entry name" value="MANNOSYL-D-GLYCERATE TRANSPORT_METABOLISM SYSTEM REPRESSOR MNGR-RELATED"/>
    <property type="match status" value="1"/>
</dbReference>
<dbReference type="GO" id="GO:0003677">
    <property type="term" value="F:DNA binding"/>
    <property type="evidence" value="ECO:0007669"/>
    <property type="project" value="UniProtKB-KW"/>
</dbReference>
<dbReference type="InterPro" id="IPR000524">
    <property type="entry name" value="Tscrpt_reg_HTH_GntR"/>
</dbReference>
<dbReference type="CDD" id="cd07377">
    <property type="entry name" value="WHTH_GntR"/>
    <property type="match status" value="1"/>
</dbReference>
<evidence type="ECO:0000313" key="6">
    <source>
        <dbReference type="Proteomes" id="UP000558997"/>
    </source>
</evidence>
<dbReference type="AlphaFoldDB" id="A0A841DMR5"/>
<dbReference type="RefSeq" id="WP_184832151.1">
    <property type="nucleotide sequence ID" value="NZ_BAAAVN010000015.1"/>
</dbReference>
<dbReference type="PROSITE" id="PS50949">
    <property type="entry name" value="HTH_GNTR"/>
    <property type="match status" value="1"/>
</dbReference>
<evidence type="ECO:0000313" key="5">
    <source>
        <dbReference type="EMBL" id="MBB5977950.1"/>
    </source>
</evidence>
<keyword evidence="1" id="KW-0805">Transcription regulation</keyword>
<dbReference type="SUPFAM" id="SSF64288">
    <property type="entry name" value="Chorismate lyase-like"/>
    <property type="match status" value="1"/>
</dbReference>
<evidence type="ECO:0000256" key="2">
    <source>
        <dbReference type="ARBA" id="ARBA00023125"/>
    </source>
</evidence>
<dbReference type="PRINTS" id="PR00035">
    <property type="entry name" value="HTHGNTR"/>
</dbReference>
<dbReference type="InterPro" id="IPR011663">
    <property type="entry name" value="UTRA"/>
</dbReference>
<evidence type="ECO:0000259" key="4">
    <source>
        <dbReference type="PROSITE" id="PS50949"/>
    </source>
</evidence>
<dbReference type="SMART" id="SM00866">
    <property type="entry name" value="UTRA"/>
    <property type="match status" value="1"/>
</dbReference>
<keyword evidence="6" id="KW-1185">Reference proteome</keyword>
<dbReference type="SMART" id="SM00345">
    <property type="entry name" value="HTH_GNTR"/>
    <property type="match status" value="1"/>
</dbReference>